<evidence type="ECO:0000313" key="1">
    <source>
        <dbReference type="EMBL" id="OPH50597.1"/>
    </source>
</evidence>
<dbReference type="Proteomes" id="UP000190626">
    <property type="component" value="Unassembled WGS sequence"/>
</dbReference>
<protein>
    <submittedName>
        <fullName evidence="1">Uncharacterized protein</fullName>
    </submittedName>
</protein>
<name>A0A1V4HCB9_9BACL</name>
<organism evidence="1 2">
    <name type="scientific">Paenibacillus ferrarius</name>
    <dbReference type="NCBI Taxonomy" id="1469647"/>
    <lineage>
        <taxon>Bacteria</taxon>
        <taxon>Bacillati</taxon>
        <taxon>Bacillota</taxon>
        <taxon>Bacilli</taxon>
        <taxon>Bacillales</taxon>
        <taxon>Paenibacillaceae</taxon>
        <taxon>Paenibacillus</taxon>
    </lineage>
</organism>
<evidence type="ECO:0000313" key="2">
    <source>
        <dbReference type="Proteomes" id="UP000190626"/>
    </source>
</evidence>
<keyword evidence="2" id="KW-1185">Reference proteome</keyword>
<sequence length="85" mass="9861">MLFRIFLRLYIFFVLGLTKMAKFLQLCMLSKHILDSKLIKQKMPAQLQAFPLYTPFWLKMPAQSQVFTSGSLCEPTPCLIETLVC</sequence>
<accession>A0A1V4HCB9</accession>
<dbReference type="AlphaFoldDB" id="A0A1V4HCB9"/>
<reference evidence="2" key="1">
    <citation type="submission" date="2016-07" db="EMBL/GenBank/DDBJ databases">
        <authorList>
            <person name="Florea S."/>
            <person name="Webb J.S."/>
            <person name="Jaromczyk J."/>
            <person name="Schardl C.L."/>
        </authorList>
    </citation>
    <scope>NUCLEOTIDE SEQUENCE [LARGE SCALE GENOMIC DNA]</scope>
    <source>
        <strain evidence="2">CY1</strain>
    </source>
</reference>
<proteinExistence type="predicted"/>
<gene>
    <name evidence="1" type="ORF">BC351_08075</name>
</gene>
<comment type="caution">
    <text evidence="1">The sequence shown here is derived from an EMBL/GenBank/DDBJ whole genome shotgun (WGS) entry which is preliminary data.</text>
</comment>
<dbReference type="EMBL" id="MBTG01000034">
    <property type="protein sequence ID" value="OPH50597.1"/>
    <property type="molecule type" value="Genomic_DNA"/>
</dbReference>